<evidence type="ECO:0000259" key="7">
    <source>
        <dbReference type="Pfam" id="PF02465"/>
    </source>
</evidence>
<keyword evidence="5" id="KW-0964">Secreted</keyword>
<evidence type="ECO:0000256" key="6">
    <source>
        <dbReference type="SAM" id="MobiDB-lite"/>
    </source>
</evidence>
<dbReference type="GO" id="GO:0071973">
    <property type="term" value="P:bacterial-type flagellum-dependent cell motility"/>
    <property type="evidence" value="ECO:0007669"/>
    <property type="project" value="TreeGrafter"/>
</dbReference>
<evidence type="ECO:0000256" key="2">
    <source>
        <dbReference type="ARBA" id="ARBA00011255"/>
    </source>
</evidence>
<gene>
    <name evidence="9" type="ORF">GGR48_000045</name>
</gene>
<evidence type="ECO:0000259" key="8">
    <source>
        <dbReference type="Pfam" id="PF07195"/>
    </source>
</evidence>
<dbReference type="AlphaFoldDB" id="A0A7W6A6U9"/>
<evidence type="ECO:0000256" key="4">
    <source>
        <dbReference type="ARBA" id="ARBA00023143"/>
    </source>
</evidence>
<dbReference type="InterPro" id="IPR003481">
    <property type="entry name" value="FliD_N"/>
</dbReference>
<accession>A0A7W6A6U9</accession>
<feature type="domain" description="Flagellar hook-associated protein 2 C-terminal" evidence="8">
    <location>
        <begin position="255"/>
        <end position="477"/>
    </location>
</feature>
<proteinExistence type="inferred from homology"/>
<comment type="caution">
    <text evidence="9">The sequence shown here is derived from an EMBL/GenBank/DDBJ whole genome shotgun (WGS) entry which is preliminary data.</text>
</comment>
<evidence type="ECO:0000256" key="5">
    <source>
        <dbReference type="RuleBase" id="RU362066"/>
    </source>
</evidence>
<name>A0A7W6A6U9_9SPHN</name>
<dbReference type="Pfam" id="PF07195">
    <property type="entry name" value="FliD_C"/>
    <property type="match status" value="1"/>
</dbReference>
<dbReference type="InterPro" id="IPR040026">
    <property type="entry name" value="FliD"/>
</dbReference>
<comment type="similarity">
    <text evidence="1 5">Belongs to the FliD family.</text>
</comment>
<dbReference type="Proteomes" id="UP000538670">
    <property type="component" value="Unassembled WGS sequence"/>
</dbReference>
<sequence>MTTVSSSTSSPTPTPTSSTSTSKTGNGTQAATKTAAQQLFNSLQTGSGIDLSTVVPSLIEAQFAAKTAALKAKADTLTAQISVVSSIKSAITDFSAALASLASGGTLATQATSSDPSTLSVTTAAGAKLAGMSKSISINALASAQVSSTKDAYSKTASLGTGSLSIKVGSKDAVSVSFGADDSTPDQLAAKINAANTGIKASVITDASGNAFLSFTGASGKDNSFTITATEGDTAGLARLNVGSGASGTVTSSSAANASITMDGVTVERASNTVNDLVPGVTMTLSAVSTKPLSLTGTAPTAALSTVVANFVSTFNDNMSALNKAIDPITGELRSDPAARSLAQTMRTLTTTKLVPGDDVDLGPKTLADLGVKTEKDGTLSIDQTRLAKTLSDFPGSVEKMFQASGDNLIGLSARMNSVQLSATSSVYGLTASYNNLNEAQKDLSDQQSRLSDNRDRASDALTARFSAMNNRVSAYKSVQSFMDQQVKMWTKSS</sequence>
<keyword evidence="9" id="KW-0966">Cell projection</keyword>
<dbReference type="EMBL" id="JACIDH010000001">
    <property type="protein sequence ID" value="MBB3877642.1"/>
    <property type="molecule type" value="Genomic_DNA"/>
</dbReference>
<keyword evidence="9" id="KW-0969">Cilium</keyword>
<dbReference type="PANTHER" id="PTHR30288">
    <property type="entry name" value="FLAGELLAR CAP/ASSEMBLY PROTEIN FLID"/>
    <property type="match status" value="1"/>
</dbReference>
<protein>
    <recommendedName>
        <fullName evidence="5">Flagellar hook-associated protein 2</fullName>
        <shortName evidence="5">HAP2</shortName>
    </recommendedName>
    <alternativeName>
        <fullName evidence="5">Flagellar cap protein</fullName>
    </alternativeName>
</protein>
<comment type="subcellular location">
    <subcellularLocation>
        <location evidence="5">Secreted</location>
    </subcellularLocation>
    <subcellularLocation>
        <location evidence="5">Bacterial flagellum</location>
    </subcellularLocation>
</comment>
<dbReference type="GO" id="GO:0005576">
    <property type="term" value="C:extracellular region"/>
    <property type="evidence" value="ECO:0007669"/>
    <property type="project" value="UniProtKB-SubCell"/>
</dbReference>
<evidence type="ECO:0000313" key="9">
    <source>
        <dbReference type="EMBL" id="MBB3877642.1"/>
    </source>
</evidence>
<dbReference type="GO" id="GO:0009424">
    <property type="term" value="C:bacterial-type flagellum hook"/>
    <property type="evidence" value="ECO:0007669"/>
    <property type="project" value="UniProtKB-UniRule"/>
</dbReference>
<comment type="subunit">
    <text evidence="2 5">Homopentamer.</text>
</comment>
<keyword evidence="4 5" id="KW-0975">Bacterial flagellum</keyword>
<dbReference type="Pfam" id="PF02465">
    <property type="entry name" value="FliD_N"/>
    <property type="match status" value="1"/>
</dbReference>
<dbReference type="GO" id="GO:0009421">
    <property type="term" value="C:bacterial-type flagellum filament cap"/>
    <property type="evidence" value="ECO:0007669"/>
    <property type="project" value="InterPro"/>
</dbReference>
<feature type="domain" description="Flagellar hook-associated protein 2 N-terminal" evidence="7">
    <location>
        <begin position="47"/>
        <end position="145"/>
    </location>
</feature>
<reference evidence="9 10" key="1">
    <citation type="submission" date="2020-08" db="EMBL/GenBank/DDBJ databases">
        <title>Genomic Encyclopedia of Type Strains, Phase IV (KMG-IV): sequencing the most valuable type-strain genomes for metagenomic binning, comparative biology and taxonomic classification.</title>
        <authorList>
            <person name="Goeker M."/>
        </authorList>
    </citation>
    <scope>NUCLEOTIDE SEQUENCE [LARGE SCALE GENOMIC DNA]</scope>
    <source>
        <strain evidence="9 10">DSM 19512</strain>
    </source>
</reference>
<feature type="region of interest" description="Disordered" evidence="6">
    <location>
        <begin position="1"/>
        <end position="30"/>
    </location>
</feature>
<dbReference type="RefSeq" id="WP_183949693.1">
    <property type="nucleotide sequence ID" value="NZ_JACIDH010000001.1"/>
</dbReference>
<dbReference type="PANTHER" id="PTHR30288:SF0">
    <property type="entry name" value="FLAGELLAR HOOK-ASSOCIATED PROTEIN 2"/>
    <property type="match status" value="1"/>
</dbReference>
<evidence type="ECO:0000256" key="3">
    <source>
        <dbReference type="ARBA" id="ARBA00023054"/>
    </source>
</evidence>
<keyword evidence="10" id="KW-1185">Reference proteome</keyword>
<evidence type="ECO:0000313" key="10">
    <source>
        <dbReference type="Proteomes" id="UP000538670"/>
    </source>
</evidence>
<dbReference type="GO" id="GO:0007155">
    <property type="term" value="P:cell adhesion"/>
    <property type="evidence" value="ECO:0007669"/>
    <property type="project" value="InterPro"/>
</dbReference>
<dbReference type="InterPro" id="IPR010809">
    <property type="entry name" value="FliD_C"/>
</dbReference>
<evidence type="ECO:0000256" key="1">
    <source>
        <dbReference type="ARBA" id="ARBA00009764"/>
    </source>
</evidence>
<comment type="function">
    <text evidence="5">Required for morphogenesis and for the elongation of the flagellar filament by facilitating polymerization of the flagellin monomers at the tip of growing filament. Forms a capping structure, which prevents flagellin subunits (transported through the central channel of the flagellum) from leaking out without polymerization at the distal end.</text>
</comment>
<keyword evidence="3" id="KW-0175">Coiled coil</keyword>
<keyword evidence="9" id="KW-0282">Flagellum</keyword>
<organism evidence="9 10">
    <name type="scientific">Sphingomonas pseudosanguinis</name>
    <dbReference type="NCBI Taxonomy" id="413712"/>
    <lineage>
        <taxon>Bacteria</taxon>
        <taxon>Pseudomonadati</taxon>
        <taxon>Pseudomonadota</taxon>
        <taxon>Alphaproteobacteria</taxon>
        <taxon>Sphingomonadales</taxon>
        <taxon>Sphingomonadaceae</taxon>
        <taxon>Sphingomonas</taxon>
    </lineage>
</organism>